<dbReference type="InterPro" id="IPR007325">
    <property type="entry name" value="KFase/CYL"/>
</dbReference>
<organism evidence="2 3">
    <name type="scientific">Gordonia westfalica</name>
    <dbReference type="NCBI Taxonomy" id="158898"/>
    <lineage>
        <taxon>Bacteria</taxon>
        <taxon>Bacillati</taxon>
        <taxon>Actinomycetota</taxon>
        <taxon>Actinomycetes</taxon>
        <taxon>Mycobacteriales</taxon>
        <taxon>Gordoniaceae</taxon>
        <taxon>Gordonia</taxon>
    </lineage>
</organism>
<feature type="transmembrane region" description="Helical" evidence="1">
    <location>
        <begin position="25"/>
        <end position="45"/>
    </location>
</feature>
<keyword evidence="1" id="KW-0472">Membrane</keyword>
<evidence type="ECO:0000313" key="3">
    <source>
        <dbReference type="Proteomes" id="UP001265083"/>
    </source>
</evidence>
<dbReference type="EC" id="3.5.-.-" evidence="2"/>
<dbReference type="Gene3D" id="3.50.30.50">
    <property type="entry name" value="Putative cyclase"/>
    <property type="match status" value="1"/>
</dbReference>
<dbReference type="PANTHER" id="PTHR31118">
    <property type="entry name" value="CYCLASE-LIKE PROTEIN 2"/>
    <property type="match status" value="1"/>
</dbReference>
<dbReference type="PANTHER" id="PTHR31118:SF12">
    <property type="entry name" value="CYCLASE-LIKE PROTEIN 2"/>
    <property type="match status" value="1"/>
</dbReference>
<reference evidence="2 3" key="1">
    <citation type="submission" date="2023-08" db="EMBL/GenBank/DDBJ databases">
        <title>Bioegradation of LLDPE and BLDPE plastic by marine bacteria from coast plastic debris.</title>
        <authorList>
            <person name="Rong Z."/>
        </authorList>
    </citation>
    <scope>NUCLEOTIDE SEQUENCE [LARGE SCALE GENOMIC DNA]</scope>
    <source>
        <strain evidence="2 3">Z-2</strain>
    </source>
</reference>
<keyword evidence="1" id="KW-0812">Transmembrane</keyword>
<protein>
    <submittedName>
        <fullName evidence="2">Cyclase family protein</fullName>
        <ecNumber evidence="2">3.5.-.-</ecNumber>
    </submittedName>
</protein>
<dbReference type="InterPro" id="IPR037175">
    <property type="entry name" value="KFase_sf"/>
</dbReference>
<keyword evidence="2" id="KW-0378">Hydrolase</keyword>
<name>A0ABU2GVV3_9ACTN</name>
<dbReference type="Proteomes" id="UP001265083">
    <property type="component" value="Unassembled WGS sequence"/>
</dbReference>
<comment type="caution">
    <text evidence="2">The sequence shown here is derived from an EMBL/GenBank/DDBJ whole genome shotgun (WGS) entry which is preliminary data.</text>
</comment>
<keyword evidence="3" id="KW-1185">Reference proteome</keyword>
<evidence type="ECO:0000256" key="1">
    <source>
        <dbReference type="SAM" id="Phobius"/>
    </source>
</evidence>
<evidence type="ECO:0000313" key="2">
    <source>
        <dbReference type="EMBL" id="MDS1115135.1"/>
    </source>
</evidence>
<keyword evidence="1" id="KW-1133">Transmembrane helix</keyword>
<dbReference type="SUPFAM" id="SSF102198">
    <property type="entry name" value="Putative cyclase"/>
    <property type="match status" value="1"/>
</dbReference>
<dbReference type="GO" id="GO:0016787">
    <property type="term" value="F:hydrolase activity"/>
    <property type="evidence" value="ECO:0007669"/>
    <property type="project" value="UniProtKB-KW"/>
</dbReference>
<dbReference type="RefSeq" id="WP_310951149.1">
    <property type="nucleotide sequence ID" value="NZ_JAVLUS010000012.1"/>
</dbReference>
<accession>A0ABU2GVV3</accession>
<proteinExistence type="predicted"/>
<dbReference type="Pfam" id="PF04199">
    <property type="entry name" value="Cyclase"/>
    <property type="match status" value="1"/>
</dbReference>
<dbReference type="EMBL" id="JAVLUS010000012">
    <property type="protein sequence ID" value="MDS1115135.1"/>
    <property type="molecule type" value="Genomic_DNA"/>
</dbReference>
<gene>
    <name evidence="2" type="ORF">RD149_15330</name>
</gene>
<sequence length="271" mass="27980">MCDDAIVRHAHDEAHRMSRRKAFRVAAGVATGVSAAVAAGVGVMAPGHAAPSPGGGRRVIDLTHTLSPSFPLWPGEPPVVTVPTSRVGPGNSGFATNWMSFAEHSGTHVDAPAHKIGDGITVDRIDPEDLVAPLVVISIAGRARRNPRATLTDRDVADWEKTHGRIPRGALVALHTGWEPRTGGARAAGFSGDTVDMLVAERRVVAIGTDTLSIDIFDETAAHTAILGAGRYAVEAMADLDAVPPVGATVMVGAPRFAGGTGGPARVLAMV</sequence>